<evidence type="ECO:0000256" key="1">
    <source>
        <dbReference type="SAM" id="SignalP"/>
    </source>
</evidence>
<proteinExistence type="predicted"/>
<reference evidence="2" key="1">
    <citation type="submission" date="2017-05" db="UniProtKB">
        <authorList>
            <consortium name="EnsemblMetazoa"/>
        </authorList>
    </citation>
    <scope>IDENTIFICATION</scope>
</reference>
<evidence type="ECO:0008006" key="3">
    <source>
        <dbReference type="Google" id="ProtNLM"/>
    </source>
</evidence>
<feature type="signal peptide" evidence="1">
    <location>
        <begin position="1"/>
        <end position="24"/>
    </location>
</feature>
<sequence>MYLKEHCWYLLLVVLIVSSNGVSGCTCGPDKNIDIDAVNFFGSRHKSIKNKLGRTSSNQLCVPYFMGSPFKPSFNENDIKRAIVKQSCDKNHDGSIDCLIEDPYFSLSDQCYPPKYFCIHQVMCPLDHVATIHCSSVGLPENNGNCLDAVHINSGRIIDKKVCGTTNSNCFPDIYEAGGSLIQITFTSGQCCQHCGYRFWVRCVPHTGYYKRSVREPVELEEEEDFKGAPAAQLPIKKPFRSVVPFGAVVTYANGILTVKLGKLKLQERKTPKLQVRDDIAYGPGVLFEAKRTANRSFVGYGIMTIYPDRIHYYQQGIPPQEEPNSTEKEFIKTVIAKLKTKMKSFIAVSKPKARRSS</sequence>
<dbReference type="SUPFAM" id="SSF49854">
    <property type="entry name" value="Spermadhesin, CUB domain"/>
    <property type="match status" value="1"/>
</dbReference>
<accession>A0A1X7SY41</accession>
<name>A0A1X7SY41_AMPQE</name>
<dbReference type="AlphaFoldDB" id="A0A1X7SY41"/>
<keyword evidence="1" id="KW-0732">Signal</keyword>
<dbReference type="PROSITE" id="PS51257">
    <property type="entry name" value="PROKAR_LIPOPROTEIN"/>
    <property type="match status" value="1"/>
</dbReference>
<feature type="chain" id="PRO_5013253946" description="CUB domain-containing protein" evidence="1">
    <location>
        <begin position="25"/>
        <end position="358"/>
    </location>
</feature>
<dbReference type="InterPro" id="IPR035914">
    <property type="entry name" value="Sperma_CUB_dom_sf"/>
</dbReference>
<evidence type="ECO:0000313" key="2">
    <source>
        <dbReference type="EnsemblMetazoa" id="Aqu2.1.06998_001"/>
    </source>
</evidence>
<dbReference type="InParanoid" id="A0A1X7SY41"/>
<protein>
    <recommendedName>
        <fullName evidence="3">CUB domain-containing protein</fullName>
    </recommendedName>
</protein>
<organism evidence="2">
    <name type="scientific">Amphimedon queenslandica</name>
    <name type="common">Sponge</name>
    <dbReference type="NCBI Taxonomy" id="400682"/>
    <lineage>
        <taxon>Eukaryota</taxon>
        <taxon>Metazoa</taxon>
        <taxon>Porifera</taxon>
        <taxon>Demospongiae</taxon>
        <taxon>Heteroscleromorpha</taxon>
        <taxon>Haplosclerida</taxon>
        <taxon>Niphatidae</taxon>
        <taxon>Amphimedon</taxon>
    </lineage>
</organism>
<dbReference type="EnsemblMetazoa" id="Aqu2.1.06998_001">
    <property type="protein sequence ID" value="Aqu2.1.06998_001"/>
    <property type="gene ID" value="Aqu2.1.06998"/>
</dbReference>